<evidence type="ECO:0000259" key="5">
    <source>
        <dbReference type="Pfam" id="PF11935"/>
    </source>
</evidence>
<evidence type="ECO:0000313" key="6">
    <source>
        <dbReference type="EMBL" id="KAF2498547.1"/>
    </source>
</evidence>
<accession>A0A6A6R511</accession>
<dbReference type="InterPro" id="IPR021850">
    <property type="entry name" value="Symplekin/Pta1"/>
</dbReference>
<dbReference type="GO" id="GO:0005847">
    <property type="term" value="C:mRNA cleavage and polyadenylation specificity factor complex"/>
    <property type="evidence" value="ECO:0007669"/>
    <property type="project" value="TreeGrafter"/>
</dbReference>
<dbReference type="Gene3D" id="1.25.10.10">
    <property type="entry name" value="Leucine-rich Repeat Variant"/>
    <property type="match status" value="1"/>
</dbReference>
<feature type="region of interest" description="Disordered" evidence="4">
    <location>
        <begin position="413"/>
        <end position="435"/>
    </location>
</feature>
<dbReference type="Pfam" id="PF11935">
    <property type="entry name" value="SYMPK_PTA1_N"/>
    <property type="match status" value="1"/>
</dbReference>
<dbReference type="PANTHER" id="PTHR15245:SF20">
    <property type="entry name" value="SYMPLEKIN"/>
    <property type="match status" value="1"/>
</dbReference>
<dbReference type="PANTHER" id="PTHR15245">
    <property type="entry name" value="SYMPLEKIN-RELATED"/>
    <property type="match status" value="1"/>
</dbReference>
<dbReference type="GO" id="GO:0006397">
    <property type="term" value="P:mRNA processing"/>
    <property type="evidence" value="ECO:0007669"/>
    <property type="project" value="UniProtKB-KW"/>
</dbReference>
<dbReference type="EMBL" id="MU004185">
    <property type="protein sequence ID" value="KAF2498547.1"/>
    <property type="molecule type" value="Genomic_DNA"/>
</dbReference>
<dbReference type="InterPro" id="IPR016024">
    <property type="entry name" value="ARM-type_fold"/>
</dbReference>
<dbReference type="SUPFAM" id="SSF48371">
    <property type="entry name" value="ARM repeat"/>
    <property type="match status" value="1"/>
</dbReference>
<sequence>MATNPPPATTATIAQLETARNLALGDVRYYNQILLSILPMISGATIPVELQRWGADFIAEAFANPVLNPGEKQEMAIKSTKESQGTTVLEALKGYLETSQDAAVLKSVVQAAASVYPLVFRHTIVTPSDTQNWQVIAAIKSNILRRMDSAPPGVRVCCIKFVQRVIQVETPGLISDPRRPEQNEISLALVPRDHPLLQLPNLEAEASGLLDRLLDILQSDISDALLVTATLNSLGTLVRCRPVIANKIISAVLNFNPFKPANSPLTSKSKVEMKAMERTTRALLVNLMKRNPENPFNARIQQYVERMARMRIEVLDDTNRKRPAPSEPTDGFDPSKRPRLEAHGQVMAAPPPGPVSFADLYTLTHDAGAKSFDVQVIPIDTVVQIIVPMLMRIDKGKMDDAINTVRARLLTLSKLPPQPPAPLSGPDDDEYEPDFAPREDAEQISNKLANAPPEGLDVRPSTSLAPFKLPQAPPITEKELEDYGSSTIRRVFDTMNALSTPAKKTKPGFNRCAASSYDREAWMTIITRLATRAGIGLGDEEEDEAAYAGGPVKIKSEGKRVVKSGWKLNEAIREMLYQHIMADWRRRIDFATSWLSEEWYNDRISGDFFAAQIKKQNGNGNGNSAVTTPQTPNYTKWVLKLLDSMLPYLESNDKGIIRFLSEIPAIDEQILTRVKRIAEDPERVGLTVNVLHYLILFRPPVREMCVGAVEDLWRNYDGAKTSTRKLLLKWRPEVLQEELVKAEDAKVNGEASGVGGPVTAQDEMKA</sequence>
<keyword evidence="2" id="KW-0507">mRNA processing</keyword>
<comment type="subcellular location">
    <subcellularLocation>
        <location evidence="1">Nucleus</location>
    </subcellularLocation>
</comment>
<dbReference type="InterPro" id="IPR011989">
    <property type="entry name" value="ARM-like"/>
</dbReference>
<dbReference type="AlphaFoldDB" id="A0A6A6R511"/>
<feature type="region of interest" description="Disordered" evidence="4">
    <location>
        <begin position="316"/>
        <end position="338"/>
    </location>
</feature>
<keyword evidence="3" id="KW-0539">Nucleus</keyword>
<gene>
    <name evidence="6" type="ORF">BU16DRAFT_504939</name>
</gene>
<dbReference type="Proteomes" id="UP000799750">
    <property type="component" value="Unassembled WGS sequence"/>
</dbReference>
<feature type="region of interest" description="Disordered" evidence="4">
    <location>
        <begin position="449"/>
        <end position="469"/>
    </location>
</feature>
<keyword evidence="7" id="KW-1185">Reference proteome</keyword>
<feature type="domain" description="Symplekin/Pta1 N-terminal" evidence="5">
    <location>
        <begin position="101"/>
        <end position="321"/>
    </location>
</feature>
<evidence type="ECO:0000256" key="4">
    <source>
        <dbReference type="SAM" id="MobiDB-lite"/>
    </source>
</evidence>
<protein>
    <recommendedName>
        <fullName evidence="5">Symplekin/Pta1 N-terminal domain-containing protein</fullName>
    </recommendedName>
</protein>
<dbReference type="InterPro" id="IPR032460">
    <property type="entry name" value="Symplekin/Pta1_N"/>
</dbReference>
<name>A0A6A6R511_9PEZI</name>
<evidence type="ECO:0000256" key="1">
    <source>
        <dbReference type="ARBA" id="ARBA00004123"/>
    </source>
</evidence>
<evidence type="ECO:0000313" key="7">
    <source>
        <dbReference type="Proteomes" id="UP000799750"/>
    </source>
</evidence>
<reference evidence="6" key="1">
    <citation type="journal article" date="2020" name="Stud. Mycol.">
        <title>101 Dothideomycetes genomes: a test case for predicting lifestyles and emergence of pathogens.</title>
        <authorList>
            <person name="Haridas S."/>
            <person name="Albert R."/>
            <person name="Binder M."/>
            <person name="Bloem J."/>
            <person name="Labutti K."/>
            <person name="Salamov A."/>
            <person name="Andreopoulos B."/>
            <person name="Baker S."/>
            <person name="Barry K."/>
            <person name="Bills G."/>
            <person name="Bluhm B."/>
            <person name="Cannon C."/>
            <person name="Castanera R."/>
            <person name="Culley D."/>
            <person name="Daum C."/>
            <person name="Ezra D."/>
            <person name="Gonzalez J."/>
            <person name="Henrissat B."/>
            <person name="Kuo A."/>
            <person name="Liang C."/>
            <person name="Lipzen A."/>
            <person name="Lutzoni F."/>
            <person name="Magnuson J."/>
            <person name="Mondo S."/>
            <person name="Nolan M."/>
            <person name="Ohm R."/>
            <person name="Pangilinan J."/>
            <person name="Park H.-J."/>
            <person name="Ramirez L."/>
            <person name="Alfaro M."/>
            <person name="Sun H."/>
            <person name="Tritt A."/>
            <person name="Yoshinaga Y."/>
            <person name="Zwiers L.-H."/>
            <person name="Turgeon B."/>
            <person name="Goodwin S."/>
            <person name="Spatafora J."/>
            <person name="Crous P."/>
            <person name="Grigoriev I."/>
        </authorList>
    </citation>
    <scope>NUCLEOTIDE SEQUENCE</scope>
    <source>
        <strain evidence="6">CBS 269.34</strain>
    </source>
</reference>
<evidence type="ECO:0000256" key="3">
    <source>
        <dbReference type="ARBA" id="ARBA00023242"/>
    </source>
</evidence>
<dbReference type="OrthoDB" id="331600at2759"/>
<proteinExistence type="predicted"/>
<evidence type="ECO:0000256" key="2">
    <source>
        <dbReference type="ARBA" id="ARBA00022664"/>
    </source>
</evidence>
<organism evidence="6 7">
    <name type="scientific">Lophium mytilinum</name>
    <dbReference type="NCBI Taxonomy" id="390894"/>
    <lineage>
        <taxon>Eukaryota</taxon>
        <taxon>Fungi</taxon>
        <taxon>Dikarya</taxon>
        <taxon>Ascomycota</taxon>
        <taxon>Pezizomycotina</taxon>
        <taxon>Dothideomycetes</taxon>
        <taxon>Pleosporomycetidae</taxon>
        <taxon>Mytilinidiales</taxon>
        <taxon>Mytilinidiaceae</taxon>
        <taxon>Lophium</taxon>
    </lineage>
</organism>